<evidence type="ECO:0000313" key="3">
    <source>
        <dbReference type="Proteomes" id="UP000736672"/>
    </source>
</evidence>
<evidence type="ECO:0000259" key="1">
    <source>
        <dbReference type="Pfam" id="PF24483"/>
    </source>
</evidence>
<dbReference type="InterPro" id="IPR056004">
    <property type="entry name" value="DUF7582"/>
</dbReference>
<evidence type="ECO:0000313" key="2">
    <source>
        <dbReference type="EMBL" id="KAH7271221.1"/>
    </source>
</evidence>
<dbReference type="EMBL" id="JAGTJS010000004">
    <property type="protein sequence ID" value="KAH7271221.1"/>
    <property type="molecule type" value="Genomic_DNA"/>
</dbReference>
<comment type="caution">
    <text evidence="2">The sequence shown here is derived from an EMBL/GenBank/DDBJ whole genome shotgun (WGS) entry which is preliminary data.</text>
</comment>
<dbReference type="Proteomes" id="UP000736672">
    <property type="component" value="Unassembled WGS sequence"/>
</dbReference>
<dbReference type="Pfam" id="PF24483">
    <property type="entry name" value="DUF7582"/>
    <property type="match status" value="1"/>
</dbReference>
<accession>A0A9P9R9E2</accession>
<organism evidence="2 3">
    <name type="scientific">Fusarium solani</name>
    <name type="common">Filamentous fungus</name>
    <dbReference type="NCBI Taxonomy" id="169388"/>
    <lineage>
        <taxon>Eukaryota</taxon>
        <taxon>Fungi</taxon>
        <taxon>Dikarya</taxon>
        <taxon>Ascomycota</taxon>
        <taxon>Pezizomycotina</taxon>
        <taxon>Sordariomycetes</taxon>
        <taxon>Hypocreomycetidae</taxon>
        <taxon>Hypocreales</taxon>
        <taxon>Nectriaceae</taxon>
        <taxon>Fusarium</taxon>
        <taxon>Fusarium solani species complex</taxon>
    </lineage>
</organism>
<sequence length="206" mass="22977">MAPPKIEFTLQALDAEIAKSEDLKADAPLKLVSSGGFVAVDMLGTREMTTEIDYILNPDSPDPGKLRRELYRAIVHVARSHNISRGWIRNIESLVQGGDNEKQRLVRDSISQDIALWRGANLTIYAVEWHWALAHKLKMMENGREADTRDAVAILSELYMVCQGPIPRNIIQSWDNLVHAPIKDSAIDVLAAAFLARYGYVGVDKA</sequence>
<dbReference type="OrthoDB" id="3348320at2759"/>
<protein>
    <recommendedName>
        <fullName evidence="1">DUF7582 domain-containing protein</fullName>
    </recommendedName>
</protein>
<gene>
    <name evidence="2" type="ORF">B0J15DRAFT_544131</name>
</gene>
<proteinExistence type="predicted"/>
<reference evidence="2" key="1">
    <citation type="journal article" date="2021" name="Nat. Commun.">
        <title>Genetic determinants of endophytism in the Arabidopsis root mycobiome.</title>
        <authorList>
            <person name="Mesny F."/>
            <person name="Miyauchi S."/>
            <person name="Thiergart T."/>
            <person name="Pickel B."/>
            <person name="Atanasova L."/>
            <person name="Karlsson M."/>
            <person name="Huettel B."/>
            <person name="Barry K.W."/>
            <person name="Haridas S."/>
            <person name="Chen C."/>
            <person name="Bauer D."/>
            <person name="Andreopoulos W."/>
            <person name="Pangilinan J."/>
            <person name="LaButti K."/>
            <person name="Riley R."/>
            <person name="Lipzen A."/>
            <person name="Clum A."/>
            <person name="Drula E."/>
            <person name="Henrissat B."/>
            <person name="Kohler A."/>
            <person name="Grigoriev I.V."/>
            <person name="Martin F.M."/>
            <person name="Hacquard S."/>
        </authorList>
    </citation>
    <scope>NUCLEOTIDE SEQUENCE</scope>
    <source>
        <strain evidence="2">FSSC 5 MPI-SDFR-AT-0091</strain>
    </source>
</reference>
<feature type="domain" description="DUF7582" evidence="1">
    <location>
        <begin position="65"/>
        <end position="199"/>
    </location>
</feature>
<keyword evidence="3" id="KW-1185">Reference proteome</keyword>
<dbReference type="AlphaFoldDB" id="A0A9P9R9E2"/>
<name>A0A9P9R9E2_FUSSL</name>